<reference evidence="2" key="1">
    <citation type="submission" date="2021-04" db="EMBL/GenBank/DDBJ databases">
        <authorList>
            <person name="Hartkoorn R.C."/>
            <person name="Beaudoing E."/>
            <person name="Hot D."/>
        </authorList>
    </citation>
    <scope>NUCLEOTIDE SEQUENCE</scope>
    <source>
        <strain evidence="2">NRRL B-16292</strain>
    </source>
</reference>
<dbReference type="EMBL" id="CP073720">
    <property type="protein sequence ID" value="UWP83337.1"/>
    <property type="molecule type" value="Genomic_DNA"/>
</dbReference>
<keyword evidence="1" id="KW-0472">Membrane</keyword>
<dbReference type="RefSeq" id="WP_259861121.1">
    <property type="nucleotide sequence ID" value="NZ_BAAAST010000067.1"/>
</dbReference>
<gene>
    <name evidence="2" type="ORF">Dfulv_03260</name>
</gene>
<keyword evidence="3" id="KW-1185">Reference proteome</keyword>
<keyword evidence="1" id="KW-1133">Transmembrane helix</keyword>
<protein>
    <submittedName>
        <fullName evidence="2">Uncharacterized protein</fullName>
    </submittedName>
</protein>
<name>A0ABY5W1C6_9ACTN</name>
<dbReference type="Proteomes" id="UP001059617">
    <property type="component" value="Chromosome"/>
</dbReference>
<keyword evidence="1" id="KW-0812">Transmembrane</keyword>
<feature type="transmembrane region" description="Helical" evidence="1">
    <location>
        <begin position="54"/>
        <end position="78"/>
    </location>
</feature>
<feature type="transmembrane region" description="Helical" evidence="1">
    <location>
        <begin position="90"/>
        <end position="112"/>
    </location>
</feature>
<accession>A0ABY5W1C6</accession>
<organism evidence="2 3">
    <name type="scientific">Dactylosporangium fulvum</name>
    <dbReference type="NCBI Taxonomy" id="53359"/>
    <lineage>
        <taxon>Bacteria</taxon>
        <taxon>Bacillati</taxon>
        <taxon>Actinomycetota</taxon>
        <taxon>Actinomycetes</taxon>
        <taxon>Micromonosporales</taxon>
        <taxon>Micromonosporaceae</taxon>
        <taxon>Dactylosporangium</taxon>
    </lineage>
</organism>
<sequence>MRISALGAACLLVLGLAGLSGALYYDQAHITEWTRFSPSANAMNGPAEVLTAQVFTLVGAIAAGFGALVAGGSALLAVIGPVVGRWALRLVSVVLLVLMLLVAAALTVGALTGDEPAAVIDTPVWLLSAELAALALAVVGAGVATTKLWSFTAESSSR</sequence>
<evidence type="ECO:0000256" key="1">
    <source>
        <dbReference type="SAM" id="Phobius"/>
    </source>
</evidence>
<evidence type="ECO:0000313" key="2">
    <source>
        <dbReference type="EMBL" id="UWP83337.1"/>
    </source>
</evidence>
<feature type="transmembrane region" description="Helical" evidence="1">
    <location>
        <begin position="124"/>
        <end position="149"/>
    </location>
</feature>
<reference evidence="2" key="2">
    <citation type="submission" date="2022-09" db="EMBL/GenBank/DDBJ databases">
        <title>Biosynthetic gene clusters of Dactylosporangioum fulvum.</title>
        <authorList>
            <person name="Caradec T."/>
        </authorList>
    </citation>
    <scope>NUCLEOTIDE SEQUENCE</scope>
    <source>
        <strain evidence="2">NRRL B-16292</strain>
    </source>
</reference>
<evidence type="ECO:0000313" key="3">
    <source>
        <dbReference type="Proteomes" id="UP001059617"/>
    </source>
</evidence>
<proteinExistence type="predicted"/>